<keyword evidence="4" id="KW-0548">Nucleotidyltransferase</keyword>
<dbReference type="Pfam" id="PF13662">
    <property type="entry name" value="Toprim_4"/>
    <property type="match status" value="1"/>
</dbReference>
<accession>A0A345L1P8</accession>
<dbReference type="GO" id="GO:0003677">
    <property type="term" value="F:DNA binding"/>
    <property type="evidence" value="ECO:0007669"/>
    <property type="project" value="InterPro"/>
</dbReference>
<dbReference type="SUPFAM" id="SSF56731">
    <property type="entry name" value="DNA primase core"/>
    <property type="match status" value="1"/>
</dbReference>
<dbReference type="InterPro" id="IPR002694">
    <property type="entry name" value="Znf_CHC2"/>
</dbReference>
<dbReference type="PANTHER" id="PTHR30313:SF2">
    <property type="entry name" value="DNA PRIMASE"/>
    <property type="match status" value="1"/>
</dbReference>
<keyword evidence="2" id="KW-0639">Primosome</keyword>
<evidence type="ECO:0000256" key="9">
    <source>
        <dbReference type="ARBA" id="ARBA00023163"/>
    </source>
</evidence>
<keyword evidence="5" id="KW-0235">DNA replication</keyword>
<keyword evidence="9" id="KW-0804">Transcription</keyword>
<protein>
    <submittedName>
        <fullName evidence="11">DNA primase</fullName>
    </submittedName>
</protein>
<evidence type="ECO:0000313" key="12">
    <source>
        <dbReference type="Proteomes" id="UP000258408"/>
    </source>
</evidence>
<gene>
    <name evidence="11" type="primary">57</name>
    <name evidence="11" type="ORF">SEA_BLUEEYEDBEAUTY_57</name>
</gene>
<sequence length="365" mass="41536">MGSRGDFEWEGNKETYTPNQVEATLRACGVEIEGETTNDFLCFCPFHGNRFSPSFSVSRTSGAFICFNHSCGITGTLVELVKRIPMSDGTFRNEFAARRLILKKKSETQQAFEDELNKLFEPKVDFVEFPQTTLDRMYEDFWRNPEAIRYMVEERGFEEETLEFFRIGYSAKKDIIAVPMHNAKGLPVGVIGRPADTENKFFKNSRGLPTSKTLWNMHRAKRHGATVIICEASFDAMRIHQAGYPNVVACLGGNFSPYHFDQLNKHFSTIVIMTDFDKKEKHIYKGCRKCKKRGLNLCVGHNPGRDLGGTIAAGLNTKTILWASYGDEIIYPHDAKDAGDMTDDEIRQCLRNAVPDYTYAEWGMY</sequence>
<evidence type="ECO:0000256" key="2">
    <source>
        <dbReference type="ARBA" id="ARBA00022515"/>
    </source>
</evidence>
<dbReference type="GO" id="GO:0000428">
    <property type="term" value="C:DNA-directed RNA polymerase complex"/>
    <property type="evidence" value="ECO:0007669"/>
    <property type="project" value="UniProtKB-KW"/>
</dbReference>
<name>A0A345L1P8_9CAUD</name>
<evidence type="ECO:0000256" key="4">
    <source>
        <dbReference type="ARBA" id="ARBA00022695"/>
    </source>
</evidence>
<evidence type="ECO:0000256" key="7">
    <source>
        <dbReference type="ARBA" id="ARBA00022771"/>
    </source>
</evidence>
<dbReference type="EMBL" id="MH536814">
    <property type="protein sequence ID" value="AXH49200.1"/>
    <property type="molecule type" value="Genomic_DNA"/>
</dbReference>
<reference evidence="11 12" key="1">
    <citation type="submission" date="2018-06" db="EMBL/GenBank/DDBJ databases">
        <authorList>
            <person name="Luttrell C.E."/>
            <person name="Myers K.N."/>
            <person name="Simpson A.N."/>
            <person name="Sulollari A."/>
            <person name="Suri N."/>
            <person name="Nayek S."/>
            <person name="Bhuiyan S."/>
            <person name="Smith B.R."/>
            <person name="Hughes L.E."/>
            <person name="Garlena R.A."/>
            <person name="Russell D.A."/>
            <person name="Pope W.H."/>
            <person name="Jacobs-Sera D."/>
            <person name="Hatfull G.F."/>
        </authorList>
    </citation>
    <scope>NUCLEOTIDE SEQUENCE [LARGE SCALE GENOMIC DNA]</scope>
</reference>
<evidence type="ECO:0000259" key="10">
    <source>
        <dbReference type="SMART" id="SM00400"/>
    </source>
</evidence>
<dbReference type="KEGG" id="vg:55599847"/>
<keyword evidence="6" id="KW-0479">Metal-binding</keyword>
<dbReference type="Pfam" id="PF01807">
    <property type="entry name" value="Zn_ribbon_DnaG"/>
    <property type="match status" value="1"/>
</dbReference>
<dbReference type="PANTHER" id="PTHR30313">
    <property type="entry name" value="DNA PRIMASE"/>
    <property type="match status" value="1"/>
</dbReference>
<dbReference type="InterPro" id="IPR036977">
    <property type="entry name" value="DNA_primase_Znf_CHC2"/>
</dbReference>
<dbReference type="SMART" id="SM00400">
    <property type="entry name" value="ZnF_CHCC"/>
    <property type="match status" value="1"/>
</dbReference>
<organism evidence="11 12">
    <name type="scientific">Streptomyces phage Blueeyedbeauty</name>
    <dbReference type="NCBI Taxonomy" id="2250336"/>
    <lineage>
        <taxon>Viruses</taxon>
        <taxon>Duplodnaviria</taxon>
        <taxon>Heunggongvirae</taxon>
        <taxon>Uroviricota</taxon>
        <taxon>Caudoviricetes</taxon>
        <taxon>Stanwilliamsviridae</taxon>
        <taxon>Loccivirinae</taxon>
        <taxon>Annadreamyvirus</taxon>
        <taxon>Annadreamyvirus blueeyedbeauty</taxon>
    </lineage>
</organism>
<dbReference type="CDD" id="cd03364">
    <property type="entry name" value="TOPRIM_DnaG_primases"/>
    <property type="match status" value="1"/>
</dbReference>
<dbReference type="Proteomes" id="UP000258408">
    <property type="component" value="Segment"/>
</dbReference>
<dbReference type="Gene3D" id="3.40.1360.10">
    <property type="match status" value="1"/>
</dbReference>
<feature type="domain" description="Zinc finger CHC2-type" evidence="10">
    <location>
        <begin position="40"/>
        <end position="101"/>
    </location>
</feature>
<keyword evidence="8" id="KW-0862">Zinc</keyword>
<dbReference type="InterPro" id="IPR034151">
    <property type="entry name" value="TOPRIM_DnaG_bac"/>
</dbReference>
<evidence type="ECO:0000256" key="3">
    <source>
        <dbReference type="ARBA" id="ARBA00022679"/>
    </source>
</evidence>
<dbReference type="InterPro" id="IPR006171">
    <property type="entry name" value="TOPRIM_dom"/>
</dbReference>
<keyword evidence="12" id="KW-1185">Reference proteome</keyword>
<dbReference type="GO" id="GO:0006269">
    <property type="term" value="P:DNA replication, synthesis of primer"/>
    <property type="evidence" value="ECO:0007669"/>
    <property type="project" value="UniProtKB-KW"/>
</dbReference>
<dbReference type="SUPFAM" id="SSF57783">
    <property type="entry name" value="Zinc beta-ribbon"/>
    <property type="match status" value="1"/>
</dbReference>
<dbReference type="GeneID" id="55599847"/>
<proteinExistence type="predicted"/>
<dbReference type="InterPro" id="IPR050219">
    <property type="entry name" value="DnaG_primase"/>
</dbReference>
<keyword evidence="7" id="KW-0863">Zinc-finger</keyword>
<evidence type="ECO:0000256" key="1">
    <source>
        <dbReference type="ARBA" id="ARBA00022478"/>
    </source>
</evidence>
<evidence type="ECO:0000256" key="6">
    <source>
        <dbReference type="ARBA" id="ARBA00022723"/>
    </source>
</evidence>
<evidence type="ECO:0000256" key="5">
    <source>
        <dbReference type="ARBA" id="ARBA00022705"/>
    </source>
</evidence>
<evidence type="ECO:0000256" key="8">
    <source>
        <dbReference type="ARBA" id="ARBA00022833"/>
    </source>
</evidence>
<keyword evidence="3" id="KW-0808">Transferase</keyword>
<dbReference type="RefSeq" id="YP_009839252.1">
    <property type="nucleotide sequence ID" value="NC_048720.1"/>
</dbReference>
<dbReference type="Gene3D" id="3.90.580.10">
    <property type="entry name" value="Zinc finger, CHC2-type domain"/>
    <property type="match status" value="1"/>
</dbReference>
<dbReference type="GO" id="GO:0003899">
    <property type="term" value="F:DNA-directed RNA polymerase activity"/>
    <property type="evidence" value="ECO:0007669"/>
    <property type="project" value="InterPro"/>
</dbReference>
<dbReference type="GO" id="GO:0008270">
    <property type="term" value="F:zinc ion binding"/>
    <property type="evidence" value="ECO:0007669"/>
    <property type="project" value="UniProtKB-KW"/>
</dbReference>
<evidence type="ECO:0000313" key="11">
    <source>
        <dbReference type="EMBL" id="AXH49200.1"/>
    </source>
</evidence>
<keyword evidence="1" id="KW-0240">DNA-directed RNA polymerase</keyword>